<gene>
    <name evidence="1" type="ORF">SKAU_G00322480</name>
</gene>
<organism evidence="1 2">
    <name type="scientific">Synaphobranchus kaupii</name>
    <name type="common">Kaup's arrowtooth eel</name>
    <dbReference type="NCBI Taxonomy" id="118154"/>
    <lineage>
        <taxon>Eukaryota</taxon>
        <taxon>Metazoa</taxon>
        <taxon>Chordata</taxon>
        <taxon>Craniata</taxon>
        <taxon>Vertebrata</taxon>
        <taxon>Euteleostomi</taxon>
        <taxon>Actinopterygii</taxon>
        <taxon>Neopterygii</taxon>
        <taxon>Teleostei</taxon>
        <taxon>Anguilliformes</taxon>
        <taxon>Synaphobranchidae</taxon>
        <taxon>Synaphobranchus</taxon>
    </lineage>
</organism>
<accession>A0A9Q1ENX8</accession>
<evidence type="ECO:0000313" key="1">
    <source>
        <dbReference type="EMBL" id="KAJ8342320.1"/>
    </source>
</evidence>
<name>A0A9Q1ENX8_SYNKA</name>
<comment type="caution">
    <text evidence="1">The sequence shown here is derived from an EMBL/GenBank/DDBJ whole genome shotgun (WGS) entry which is preliminary data.</text>
</comment>
<keyword evidence="2" id="KW-1185">Reference proteome</keyword>
<dbReference type="Proteomes" id="UP001152622">
    <property type="component" value="Chromosome 14"/>
</dbReference>
<dbReference type="EMBL" id="JAINUF010000014">
    <property type="protein sequence ID" value="KAJ8342320.1"/>
    <property type="molecule type" value="Genomic_DNA"/>
</dbReference>
<sequence>MCHLGFKPTALWSVGANRNAGGTVYCSTAGIPDAARTSGPNALSFCSGHGPSNLPCQLGNAVNNAPAPSDTHC</sequence>
<dbReference type="AlphaFoldDB" id="A0A9Q1ENX8"/>
<proteinExistence type="predicted"/>
<evidence type="ECO:0000313" key="2">
    <source>
        <dbReference type="Proteomes" id="UP001152622"/>
    </source>
</evidence>
<protein>
    <submittedName>
        <fullName evidence="1">Uncharacterized protein</fullName>
    </submittedName>
</protein>
<reference evidence="1" key="1">
    <citation type="journal article" date="2023" name="Science">
        <title>Genome structures resolve the early diversification of teleost fishes.</title>
        <authorList>
            <person name="Parey E."/>
            <person name="Louis A."/>
            <person name="Montfort J."/>
            <person name="Bouchez O."/>
            <person name="Roques C."/>
            <person name="Iampietro C."/>
            <person name="Lluch J."/>
            <person name="Castinel A."/>
            <person name="Donnadieu C."/>
            <person name="Desvignes T."/>
            <person name="Floi Bucao C."/>
            <person name="Jouanno E."/>
            <person name="Wen M."/>
            <person name="Mejri S."/>
            <person name="Dirks R."/>
            <person name="Jansen H."/>
            <person name="Henkel C."/>
            <person name="Chen W.J."/>
            <person name="Zahm M."/>
            <person name="Cabau C."/>
            <person name="Klopp C."/>
            <person name="Thompson A.W."/>
            <person name="Robinson-Rechavi M."/>
            <person name="Braasch I."/>
            <person name="Lecointre G."/>
            <person name="Bobe J."/>
            <person name="Postlethwait J.H."/>
            <person name="Berthelot C."/>
            <person name="Roest Crollius H."/>
            <person name="Guiguen Y."/>
        </authorList>
    </citation>
    <scope>NUCLEOTIDE SEQUENCE</scope>
    <source>
        <strain evidence="1">WJC10195</strain>
    </source>
</reference>